<dbReference type="GO" id="GO:0039693">
    <property type="term" value="P:viral DNA genome replication"/>
    <property type="evidence" value="ECO:0007669"/>
    <property type="project" value="UniProtKB-KW"/>
</dbReference>
<evidence type="ECO:0000259" key="3">
    <source>
        <dbReference type="SMART" id="SM00482"/>
    </source>
</evidence>
<dbReference type="InterPro" id="IPR002298">
    <property type="entry name" value="DNA_polymerase_A"/>
</dbReference>
<evidence type="ECO:0000313" key="4">
    <source>
        <dbReference type="EMBL" id="DAG03680.1"/>
    </source>
</evidence>
<name>A0A8S5VAF6_9CAUD</name>
<protein>
    <submittedName>
        <fullName evidence="4">DNA polymerase I</fullName>
    </submittedName>
</protein>
<dbReference type="InterPro" id="IPR012337">
    <property type="entry name" value="RNaseH-like_sf"/>
</dbReference>
<dbReference type="GO" id="GO:0006302">
    <property type="term" value="P:double-strand break repair"/>
    <property type="evidence" value="ECO:0007669"/>
    <property type="project" value="TreeGrafter"/>
</dbReference>
<dbReference type="Gene3D" id="1.10.150.20">
    <property type="entry name" value="5' to 3' exonuclease, C-terminal subdomain"/>
    <property type="match status" value="1"/>
</dbReference>
<sequence>MQNLDIDIETYCELDLQKVGVYAYAEHPSFRILMAAYSLDDSPVQITTDTEEIKSIPGLWDAAVTKTAHNANFERICFSRLAGLPTGQYLNPEHWQDTQAIAANWGYPQKLERLAPALGVEHKDGAGTRLINLFSKPNPRTGLRTRPEDKPEDWEVFKTYCVQDVVVLGQVRRELTKRHGGFAVGEFKIWCADARINDRGIKTDLALAAAASEANGDVKADALAEIERITGAANPNSRNQLLDWLNQQPHPALEALEDIRAETVRDLLKIGDLPATARRVLELRQDTSLTTASKYDAALRRCSEDGRLRGSFRYFGAHTGRWSGQGVQLQNLARDSAKTDTEALELATRTVIGETVTAQDLKKLVRSMFVGPFTVCDYSAIEARVLAWLAGEQWVLDAFRAGRDIYIETAARMFGVDYESARALRQKGKVAVLALGYGGGLVSMRAMGADGTDEEVTNHIQQWRAANPRIVQFWKRLDTAFRAGGGPVGDHIRVRRDDSDQMQIQLPSGRAVCYRSPRIIRAEKFGELRDVISFLDSSARTPKRVQTYGGKLTENVTQAVARDLLAWALVEMDAMGVPSVAHIHDEILVDGGDVDAVAAIMGEDEYFRPEWAKGLPLSAEGYQCIRYRKG</sequence>
<dbReference type="GO" id="GO:0006261">
    <property type="term" value="P:DNA-templated DNA replication"/>
    <property type="evidence" value="ECO:0007669"/>
    <property type="project" value="InterPro"/>
</dbReference>
<accession>A0A8S5VAF6</accession>
<dbReference type="EMBL" id="BK016234">
    <property type="protein sequence ID" value="DAG03680.1"/>
    <property type="molecule type" value="Genomic_DNA"/>
</dbReference>
<feature type="domain" description="DNA-directed DNA polymerase family A palm" evidence="3">
    <location>
        <begin position="362"/>
        <end position="595"/>
    </location>
</feature>
<evidence type="ECO:0000256" key="1">
    <source>
        <dbReference type="ARBA" id="ARBA00022705"/>
    </source>
</evidence>
<proteinExistence type="predicted"/>
<dbReference type="Pfam" id="PF00476">
    <property type="entry name" value="DNA_pol_A"/>
    <property type="match status" value="1"/>
</dbReference>
<keyword evidence="2" id="KW-1194">Viral DNA replication</keyword>
<dbReference type="PANTHER" id="PTHR10133:SF27">
    <property type="entry name" value="DNA POLYMERASE NU"/>
    <property type="match status" value="1"/>
</dbReference>
<organism evidence="4">
    <name type="scientific">Siphoviridae sp. ct6bU4</name>
    <dbReference type="NCBI Taxonomy" id="2825344"/>
    <lineage>
        <taxon>Viruses</taxon>
        <taxon>Duplodnaviria</taxon>
        <taxon>Heunggongvirae</taxon>
        <taxon>Uroviricota</taxon>
        <taxon>Caudoviricetes</taxon>
    </lineage>
</organism>
<reference evidence="4" key="1">
    <citation type="journal article" date="2021" name="Proc. Natl. Acad. Sci. U.S.A.">
        <title>A Catalog of Tens of Thousands of Viruses from Human Metagenomes Reveals Hidden Associations with Chronic Diseases.</title>
        <authorList>
            <person name="Tisza M.J."/>
            <person name="Buck C.B."/>
        </authorList>
    </citation>
    <scope>NUCLEOTIDE SEQUENCE</scope>
    <source>
        <strain evidence="4">Ct6bU4</strain>
    </source>
</reference>
<evidence type="ECO:0000256" key="2">
    <source>
        <dbReference type="ARBA" id="ARBA00023109"/>
    </source>
</evidence>
<dbReference type="InterPro" id="IPR001098">
    <property type="entry name" value="DNA-dir_DNA_pol_A_palm_dom"/>
</dbReference>
<dbReference type="InterPro" id="IPR043502">
    <property type="entry name" value="DNA/RNA_pol_sf"/>
</dbReference>
<dbReference type="SUPFAM" id="SSF56672">
    <property type="entry name" value="DNA/RNA polymerases"/>
    <property type="match status" value="1"/>
</dbReference>
<dbReference type="SUPFAM" id="SSF53098">
    <property type="entry name" value="Ribonuclease H-like"/>
    <property type="match status" value="1"/>
</dbReference>
<dbReference type="SMART" id="SM00482">
    <property type="entry name" value="POLAc"/>
    <property type="match status" value="1"/>
</dbReference>
<dbReference type="PANTHER" id="PTHR10133">
    <property type="entry name" value="DNA POLYMERASE I"/>
    <property type="match status" value="1"/>
</dbReference>
<dbReference type="GO" id="GO:0003677">
    <property type="term" value="F:DNA binding"/>
    <property type="evidence" value="ECO:0007669"/>
    <property type="project" value="InterPro"/>
</dbReference>
<keyword evidence="1" id="KW-0235">DNA replication</keyword>
<dbReference type="GO" id="GO:0003887">
    <property type="term" value="F:DNA-directed DNA polymerase activity"/>
    <property type="evidence" value="ECO:0007669"/>
    <property type="project" value="InterPro"/>
</dbReference>